<keyword evidence="4" id="KW-0032">Aminotransferase</keyword>
<evidence type="ECO:0000256" key="3">
    <source>
        <dbReference type="RuleBase" id="RU004508"/>
    </source>
</evidence>
<dbReference type="AlphaFoldDB" id="A0A844G2T3"/>
<accession>A0A844G2T3</accession>
<feature type="active site" description="Proton acceptor" evidence="1">
    <location>
        <position position="191"/>
    </location>
</feature>
<dbReference type="Gene3D" id="3.90.1150.10">
    <property type="entry name" value="Aspartate Aminotransferase, domain 1"/>
    <property type="match status" value="1"/>
</dbReference>
<reference evidence="4 5" key="1">
    <citation type="submission" date="2019-08" db="EMBL/GenBank/DDBJ databases">
        <title>In-depth cultivation of the pig gut microbiome towards novel bacterial diversity and tailored functional studies.</title>
        <authorList>
            <person name="Wylensek D."/>
            <person name="Hitch T.C.A."/>
            <person name="Clavel T."/>
        </authorList>
    </citation>
    <scope>NUCLEOTIDE SEQUENCE [LARGE SCALE GENOMIC DNA]</scope>
    <source>
        <strain evidence="4 5">BBE-744-WT-12</strain>
    </source>
</reference>
<organism evidence="4 5">
    <name type="scientific">Victivallis lenta</name>
    <dbReference type="NCBI Taxonomy" id="2606640"/>
    <lineage>
        <taxon>Bacteria</taxon>
        <taxon>Pseudomonadati</taxon>
        <taxon>Lentisphaerota</taxon>
        <taxon>Lentisphaeria</taxon>
        <taxon>Victivallales</taxon>
        <taxon>Victivallaceae</taxon>
        <taxon>Victivallis</taxon>
    </lineage>
</organism>
<evidence type="ECO:0000313" key="4">
    <source>
        <dbReference type="EMBL" id="MST96848.1"/>
    </source>
</evidence>
<dbReference type="EMBL" id="VUNS01000006">
    <property type="protein sequence ID" value="MST96848.1"/>
    <property type="molecule type" value="Genomic_DNA"/>
</dbReference>
<name>A0A844G2T3_9BACT</name>
<protein>
    <submittedName>
        <fullName evidence="4">DegT/DnrJ/EryC1/StrS family aminotransferase</fullName>
    </submittedName>
</protein>
<gene>
    <name evidence="4" type="ORF">FYJ85_07280</name>
</gene>
<evidence type="ECO:0000256" key="2">
    <source>
        <dbReference type="PIRSR" id="PIRSR000390-2"/>
    </source>
</evidence>
<dbReference type="Pfam" id="PF01041">
    <property type="entry name" value="DegT_DnrJ_EryC1"/>
    <property type="match status" value="1"/>
</dbReference>
<evidence type="ECO:0000313" key="5">
    <source>
        <dbReference type="Proteomes" id="UP000435649"/>
    </source>
</evidence>
<dbReference type="Gene3D" id="3.40.640.10">
    <property type="entry name" value="Type I PLP-dependent aspartate aminotransferase-like (Major domain)"/>
    <property type="match status" value="1"/>
</dbReference>
<dbReference type="GO" id="GO:0008483">
    <property type="term" value="F:transaminase activity"/>
    <property type="evidence" value="ECO:0007669"/>
    <property type="project" value="UniProtKB-KW"/>
</dbReference>
<dbReference type="GO" id="GO:0000271">
    <property type="term" value="P:polysaccharide biosynthetic process"/>
    <property type="evidence" value="ECO:0007669"/>
    <property type="project" value="TreeGrafter"/>
</dbReference>
<dbReference type="PANTHER" id="PTHR30244">
    <property type="entry name" value="TRANSAMINASE"/>
    <property type="match status" value="1"/>
</dbReference>
<dbReference type="InterPro" id="IPR015424">
    <property type="entry name" value="PyrdxlP-dep_Trfase"/>
</dbReference>
<evidence type="ECO:0000256" key="1">
    <source>
        <dbReference type="PIRSR" id="PIRSR000390-1"/>
    </source>
</evidence>
<dbReference type="PIRSF" id="PIRSF000390">
    <property type="entry name" value="PLP_StrS"/>
    <property type="match status" value="1"/>
</dbReference>
<dbReference type="CDD" id="cd00616">
    <property type="entry name" value="AHBA_syn"/>
    <property type="match status" value="1"/>
</dbReference>
<comment type="caution">
    <text evidence="4">The sequence shown here is derived from an EMBL/GenBank/DDBJ whole genome shotgun (WGS) entry which is preliminary data.</text>
</comment>
<dbReference type="RefSeq" id="WP_154417609.1">
    <property type="nucleotide sequence ID" value="NZ_CALXOB010000030.1"/>
</dbReference>
<dbReference type="Proteomes" id="UP000435649">
    <property type="component" value="Unassembled WGS sequence"/>
</dbReference>
<sequence length="367" mass="39979">MQFIDLHTQYKRHEETIDKAVKRVLEDGHYIGGREVGELESTLAAFVGRRHAIACANGTDALKIVLMAKGIGPGDAVFTTPFTFFATAEVVGNLGATPVFVDIDEKTYNIDPAKLDEAIGKVKKAGTLVPRAVIPVDLFGQIAAFEAIVPVAEKHGLWLLEDAAQSFGAQRGGRRSCSFGLASTTSFFPAKPLGCYGDGGMIFTDDDELAVLCRSVAVHGKGRDKYDNVRLGLNSRLDTIQAAILLEKFKIFPAELEARDEAARRYSTWLSGKVTTPFIEPGCCSAWAQYCVRSPRRGEMMAALKTEKIPTAVYYPVPLHKVTAFSYLSPVTLPVSEAVAQDIFALPMHPYLEVSEQKKIADVITSC</sequence>
<dbReference type="GO" id="GO:0030170">
    <property type="term" value="F:pyridoxal phosphate binding"/>
    <property type="evidence" value="ECO:0007669"/>
    <property type="project" value="TreeGrafter"/>
</dbReference>
<keyword evidence="4" id="KW-0808">Transferase</keyword>
<comment type="similarity">
    <text evidence="3">Belongs to the DegT/DnrJ/EryC1 family.</text>
</comment>
<keyword evidence="2 3" id="KW-0663">Pyridoxal phosphate</keyword>
<keyword evidence="5" id="KW-1185">Reference proteome</keyword>
<dbReference type="InterPro" id="IPR015421">
    <property type="entry name" value="PyrdxlP-dep_Trfase_major"/>
</dbReference>
<proteinExistence type="inferred from homology"/>
<dbReference type="SUPFAM" id="SSF53383">
    <property type="entry name" value="PLP-dependent transferases"/>
    <property type="match status" value="1"/>
</dbReference>
<dbReference type="InterPro" id="IPR000653">
    <property type="entry name" value="DegT/StrS_aminotransferase"/>
</dbReference>
<dbReference type="PANTHER" id="PTHR30244:SF42">
    <property type="entry name" value="UDP-2-ACETAMIDO-2-DEOXY-3-OXO-D-GLUCURONATE AMINOTRANSFERASE"/>
    <property type="match status" value="1"/>
</dbReference>
<feature type="modified residue" description="N6-(pyridoxal phosphate)lysine" evidence="2">
    <location>
        <position position="191"/>
    </location>
</feature>
<dbReference type="InterPro" id="IPR015422">
    <property type="entry name" value="PyrdxlP-dep_Trfase_small"/>
</dbReference>